<evidence type="ECO:0000313" key="2">
    <source>
        <dbReference type="Proteomes" id="UP000500903"/>
    </source>
</evidence>
<dbReference type="KEGG" id="vg:77925262"/>
<dbReference type="RefSeq" id="YP_010649702.1">
    <property type="nucleotide sequence ID" value="NC_070772.1"/>
</dbReference>
<keyword evidence="2" id="KW-1185">Reference proteome</keyword>
<proteinExistence type="predicted"/>
<accession>A0A6B7SEI9</accession>
<protein>
    <submittedName>
        <fullName evidence="1">Uncharacterized protein</fullName>
    </submittedName>
</protein>
<dbReference type="Proteomes" id="UP000500903">
    <property type="component" value="Segment"/>
</dbReference>
<dbReference type="GeneID" id="77925262"/>
<reference evidence="1 2" key="1">
    <citation type="journal article" date="2020" name="Sci. Rep.">
        <title>A novel vibriophage exhibits inhibitory activity against host protein synthesis machinery.</title>
        <authorList>
            <person name="Thammatinna K."/>
            <person name="Egan M.E."/>
            <person name="Htoo H.H."/>
            <person name="Khanna K."/>
            <person name="Sugie J."/>
            <person name="Nideffer J.F."/>
            <person name="Villa E."/>
            <person name="Tassanakajon A."/>
            <person name="Pogliano J."/>
            <person name="Nonejuie P."/>
            <person name="Chaikeeratisak V."/>
        </authorList>
    </citation>
    <scope>NUCLEOTIDE SEQUENCE [LARGE SCALE GENOMIC DNA]</scope>
</reference>
<organism evidence="1 2">
    <name type="scientific">Vibrio phage Seahorse</name>
    <dbReference type="NCBI Taxonomy" id="2662136"/>
    <lineage>
        <taxon>Viruses</taxon>
        <taxon>Duplodnaviria</taxon>
        <taxon>Heunggongvirae</taxon>
        <taxon>Uroviricota</taxon>
        <taxon>Caudoviricetes</taxon>
        <taxon>Seahorsevirus</taxon>
        <taxon>Seahorsevirus seahorse</taxon>
    </lineage>
</organism>
<dbReference type="EMBL" id="MN512538">
    <property type="protein sequence ID" value="QGF21020.1"/>
    <property type="molecule type" value="Genomic_DNA"/>
</dbReference>
<name>A0A6B7SEI9_9CAUD</name>
<evidence type="ECO:0000313" key="1">
    <source>
        <dbReference type="EMBL" id="QGF21020.1"/>
    </source>
</evidence>
<sequence length="117" mass="13565">MLVCGLVKVVAMSKTANWSYTNTAKVKPLLGFDQWTQQSTYGDEYTIDCTWEAKSEQMRDSEGNEFVTKNIIYTEDSRPKYLDLIKLNGKDDFEEIRSVSEFDMSFFNETPDFELVT</sequence>